<feature type="compositionally biased region" description="Polar residues" evidence="3">
    <location>
        <begin position="216"/>
        <end position="229"/>
    </location>
</feature>
<evidence type="ECO:0000313" key="6">
    <source>
        <dbReference type="Proteomes" id="UP000070544"/>
    </source>
</evidence>
<dbReference type="Proteomes" id="UP000070544">
    <property type="component" value="Unassembled WGS sequence"/>
</dbReference>
<evidence type="ECO:0000256" key="2">
    <source>
        <dbReference type="ARBA" id="ARBA00023315"/>
    </source>
</evidence>
<proteinExistence type="predicted"/>
<dbReference type="CDD" id="cd04301">
    <property type="entry name" value="NAT_SF"/>
    <property type="match status" value="1"/>
</dbReference>
<dbReference type="GO" id="GO:0007064">
    <property type="term" value="P:mitotic sister chromatid cohesion"/>
    <property type="evidence" value="ECO:0007669"/>
    <property type="project" value="TreeGrafter"/>
</dbReference>
<feature type="compositionally biased region" description="Pro residues" evidence="3">
    <location>
        <begin position="195"/>
        <end position="204"/>
    </location>
</feature>
<evidence type="ECO:0000256" key="1">
    <source>
        <dbReference type="ARBA" id="ARBA00022679"/>
    </source>
</evidence>
<evidence type="ECO:0000313" key="5">
    <source>
        <dbReference type="EMBL" id="KXS10301.1"/>
    </source>
</evidence>
<accession>A0A139A0L5</accession>
<dbReference type="Gene3D" id="3.40.630.30">
    <property type="match status" value="1"/>
</dbReference>
<keyword evidence="1 5" id="KW-0808">Transferase</keyword>
<dbReference type="PANTHER" id="PTHR42919">
    <property type="entry name" value="N-ALPHA-ACETYLTRANSFERASE"/>
    <property type="match status" value="1"/>
</dbReference>
<name>A0A139A0L5_GONPJ</name>
<feature type="region of interest" description="Disordered" evidence="3">
    <location>
        <begin position="192"/>
        <end position="233"/>
    </location>
</feature>
<dbReference type="PROSITE" id="PS51186">
    <property type="entry name" value="GNAT"/>
    <property type="match status" value="1"/>
</dbReference>
<dbReference type="Pfam" id="PF00583">
    <property type="entry name" value="Acetyltransf_1"/>
    <property type="match status" value="1"/>
</dbReference>
<dbReference type="InterPro" id="IPR016181">
    <property type="entry name" value="Acyl_CoA_acyltransferase"/>
</dbReference>
<protein>
    <submittedName>
        <fullName evidence="5">Acyl-CoA N-acyltransferase</fullName>
    </submittedName>
</protein>
<organism evidence="5 6">
    <name type="scientific">Gonapodya prolifera (strain JEL478)</name>
    <name type="common">Monoblepharis prolifera</name>
    <dbReference type="NCBI Taxonomy" id="1344416"/>
    <lineage>
        <taxon>Eukaryota</taxon>
        <taxon>Fungi</taxon>
        <taxon>Fungi incertae sedis</taxon>
        <taxon>Chytridiomycota</taxon>
        <taxon>Chytridiomycota incertae sedis</taxon>
        <taxon>Monoblepharidomycetes</taxon>
        <taxon>Monoblepharidales</taxon>
        <taxon>Gonapodyaceae</taxon>
        <taxon>Gonapodya</taxon>
    </lineage>
</organism>
<dbReference type="STRING" id="1344416.A0A139A0L5"/>
<dbReference type="InterPro" id="IPR051556">
    <property type="entry name" value="N-term/lysine_N-AcTrnsfr"/>
</dbReference>
<gene>
    <name evidence="5" type="ORF">M427DRAFT_37567</name>
</gene>
<dbReference type="SUPFAM" id="SSF55729">
    <property type="entry name" value="Acyl-CoA N-acyltransferases (Nat)"/>
    <property type="match status" value="1"/>
</dbReference>
<reference evidence="5 6" key="1">
    <citation type="journal article" date="2015" name="Genome Biol. Evol.">
        <title>Phylogenomic analyses indicate that early fungi evolved digesting cell walls of algal ancestors of land plants.</title>
        <authorList>
            <person name="Chang Y."/>
            <person name="Wang S."/>
            <person name="Sekimoto S."/>
            <person name="Aerts A.L."/>
            <person name="Choi C."/>
            <person name="Clum A."/>
            <person name="LaButti K.M."/>
            <person name="Lindquist E.A."/>
            <person name="Yee Ngan C."/>
            <person name="Ohm R.A."/>
            <person name="Salamov A.A."/>
            <person name="Grigoriev I.V."/>
            <person name="Spatafora J.W."/>
            <person name="Berbee M.L."/>
        </authorList>
    </citation>
    <scope>NUCLEOTIDE SEQUENCE [LARGE SCALE GENOMIC DNA]</scope>
    <source>
        <strain evidence="5 6">JEL478</strain>
    </source>
</reference>
<dbReference type="InterPro" id="IPR000182">
    <property type="entry name" value="GNAT_dom"/>
</dbReference>
<evidence type="ECO:0000256" key="3">
    <source>
        <dbReference type="SAM" id="MobiDB-lite"/>
    </source>
</evidence>
<dbReference type="PANTHER" id="PTHR42919:SF8">
    <property type="entry name" value="N-ALPHA-ACETYLTRANSFERASE 50"/>
    <property type="match status" value="1"/>
</dbReference>
<dbReference type="OrthoDB" id="47374at2759"/>
<feature type="domain" description="N-acetyltransferase" evidence="4">
    <location>
        <begin position="114"/>
        <end position="352"/>
    </location>
</feature>
<dbReference type="EMBL" id="KQ965831">
    <property type="protein sequence ID" value="KXS10301.1"/>
    <property type="molecule type" value="Genomic_DNA"/>
</dbReference>
<feature type="compositionally biased region" description="Polar residues" evidence="3">
    <location>
        <begin position="37"/>
        <end position="50"/>
    </location>
</feature>
<evidence type="ECO:0000259" key="4">
    <source>
        <dbReference type="PROSITE" id="PS51186"/>
    </source>
</evidence>
<feature type="compositionally biased region" description="Basic and acidic residues" evidence="3">
    <location>
        <begin position="97"/>
        <end position="108"/>
    </location>
</feature>
<dbReference type="GO" id="GO:0016747">
    <property type="term" value="F:acyltransferase activity, transferring groups other than amino-acyl groups"/>
    <property type="evidence" value="ECO:0007669"/>
    <property type="project" value="InterPro"/>
</dbReference>
<dbReference type="GO" id="GO:0031415">
    <property type="term" value="C:NatA complex"/>
    <property type="evidence" value="ECO:0007669"/>
    <property type="project" value="TreeGrafter"/>
</dbReference>
<keyword evidence="2 5" id="KW-0012">Acyltransferase</keyword>
<keyword evidence="6" id="KW-1185">Reference proteome</keyword>
<dbReference type="AlphaFoldDB" id="A0A139A0L5"/>
<feature type="region of interest" description="Disordered" evidence="3">
    <location>
        <begin position="1"/>
        <end position="109"/>
    </location>
</feature>
<sequence>MTHHDPRYPPSHASSRDLGPLASALRRLSTDRRNDSGRSVQLGSSQSMWNGSRWVADGERAGDSGQKALNGGEMGRTPLENILRTNPAPHTLPTSARKSDVVPPDRPKLSPAEVTLSPITEATLPALRELNAACFPVVYNDRFYWDVVDTHPKELSAMANVDAKPVGAICCRLEWADTDTRWDYVWVPDRSANPSPSPFSPPPKPKPKLSWRSSSHSTHATEPQVNLATNPEDRDVWPPRELAAMTPAAFFAGRSAFAAPPRILVYIMTIGVLDEYRRMGIASQLLSSVINPLCTLFPLASRVRLHVHTPNIAAVRLYERNGFRIVKEEKGYYAHNKGVEPPDAYLLERPLGNWKIVGA</sequence>